<dbReference type="EMBL" id="PDNC01000008">
    <property type="protein sequence ID" value="PGH08613.1"/>
    <property type="molecule type" value="Genomic_DNA"/>
</dbReference>
<name>A0A2B7XIL9_9EURO</name>
<accession>A0A2B7XIL9</accession>
<comment type="caution">
    <text evidence="1">The sequence shown here is derived from an EMBL/GenBank/DDBJ whole genome shotgun (WGS) entry which is preliminary data.</text>
</comment>
<sequence length="120" mass="13335">MKHWEGLMSGAVVVDADKLRDTAQEARQQRLLPWLKHKRRLKDAGLGTTQAKDRGAERSILTSLPLLLTRSQASLDRSVSPSRPRISRASFGLLGATACHRTCAAGCFEFRLEPIRARRG</sequence>
<reference evidence="1 2" key="1">
    <citation type="submission" date="2017-10" db="EMBL/GenBank/DDBJ databases">
        <title>Comparative genomics in systemic dimorphic fungi from Ajellomycetaceae.</title>
        <authorList>
            <person name="Munoz J.F."/>
            <person name="Mcewen J.G."/>
            <person name="Clay O.K."/>
            <person name="Cuomo C.A."/>
        </authorList>
    </citation>
    <scope>NUCLEOTIDE SEQUENCE [LARGE SCALE GENOMIC DNA]</scope>
    <source>
        <strain evidence="1 2">UAMH130</strain>
    </source>
</reference>
<evidence type="ECO:0000313" key="2">
    <source>
        <dbReference type="Proteomes" id="UP000224080"/>
    </source>
</evidence>
<dbReference type="Proteomes" id="UP000224080">
    <property type="component" value="Unassembled WGS sequence"/>
</dbReference>
<dbReference type="AlphaFoldDB" id="A0A2B7XIL9"/>
<evidence type="ECO:0000313" key="1">
    <source>
        <dbReference type="EMBL" id="PGH08613.1"/>
    </source>
</evidence>
<organism evidence="1 2">
    <name type="scientific">Blastomyces parvus</name>
    <dbReference type="NCBI Taxonomy" id="2060905"/>
    <lineage>
        <taxon>Eukaryota</taxon>
        <taxon>Fungi</taxon>
        <taxon>Dikarya</taxon>
        <taxon>Ascomycota</taxon>
        <taxon>Pezizomycotina</taxon>
        <taxon>Eurotiomycetes</taxon>
        <taxon>Eurotiomycetidae</taxon>
        <taxon>Onygenales</taxon>
        <taxon>Ajellomycetaceae</taxon>
        <taxon>Blastomyces</taxon>
    </lineage>
</organism>
<proteinExistence type="predicted"/>
<protein>
    <submittedName>
        <fullName evidence="1">Uncharacterized protein</fullName>
    </submittedName>
</protein>
<gene>
    <name evidence="1" type="ORF">GX51_01133</name>
</gene>
<keyword evidence="2" id="KW-1185">Reference proteome</keyword>